<dbReference type="PANTHER" id="PTHR46889">
    <property type="entry name" value="TRANSPOSASE INSF FOR INSERTION SEQUENCE IS3B-RELATED"/>
    <property type="match status" value="1"/>
</dbReference>
<name>A0ABT2RN30_9FIRM</name>
<evidence type="ECO:0000256" key="2">
    <source>
        <dbReference type="SAM" id="Coils"/>
    </source>
</evidence>
<dbReference type="InterPro" id="IPR002514">
    <property type="entry name" value="Transposase_8"/>
</dbReference>
<dbReference type="Pfam" id="PF13276">
    <property type="entry name" value="HTH_21"/>
    <property type="match status" value="1"/>
</dbReference>
<dbReference type="EMBL" id="JAOQJU010000010">
    <property type="protein sequence ID" value="MCU6686816.1"/>
    <property type="molecule type" value="Genomic_DNA"/>
</dbReference>
<dbReference type="Gene3D" id="3.30.420.10">
    <property type="entry name" value="Ribonuclease H-like superfamily/Ribonuclease H"/>
    <property type="match status" value="1"/>
</dbReference>
<dbReference type="InterPro" id="IPR009057">
    <property type="entry name" value="Homeodomain-like_sf"/>
</dbReference>
<feature type="domain" description="Integrase catalytic" evidence="3">
    <location>
        <begin position="215"/>
        <end position="378"/>
    </location>
</feature>
<protein>
    <submittedName>
        <fullName evidence="4">IS3 family transposase</fullName>
    </submittedName>
</protein>
<sequence>MSTKKQNKYTPEFKQTIVNLYHSGKTYAQIKAEYGVSSNALTNWLRQYSEVKLDDNTVVTAQQIKELQKRNAQLEEENLILKKANCNIHATLRQRLIAIRALSHQHSISTLCRVLKVNRSTYYKFLNHRPSAREIENTEIRSRILEIYAASDKRLGAHKIQICLQRDYCIHISVGRVYRLMKTMNLPKMSTIKPPRPRHFSQNIACENILAQNFDQPEPNLVWVSDFTYLRVAGRFYYLCVILDLFSRKVIAYRVSPKMDRFLAIDTLRDAVAARNPSPGLIFHSDRGSQFTSDDFRRVLDEFHFVQSFSAKGHPYDNAVVECFFKYLKKEETDRRSYQSLDQLKRSLFSYINGFYNSLRPHSHNRDLSPIQRENLFFS</sequence>
<feature type="coiled-coil region" evidence="2">
    <location>
        <begin position="57"/>
        <end position="84"/>
    </location>
</feature>
<dbReference type="SUPFAM" id="SSF53098">
    <property type="entry name" value="Ribonuclease H-like"/>
    <property type="match status" value="1"/>
</dbReference>
<dbReference type="InterPro" id="IPR012337">
    <property type="entry name" value="RNaseH-like_sf"/>
</dbReference>
<dbReference type="PANTHER" id="PTHR46889:SF4">
    <property type="entry name" value="TRANSPOSASE INSO FOR INSERTION SEQUENCE ELEMENT IS911B-RELATED"/>
    <property type="match status" value="1"/>
</dbReference>
<dbReference type="Pfam" id="PF13333">
    <property type="entry name" value="rve_2"/>
    <property type="match status" value="1"/>
</dbReference>
<evidence type="ECO:0000313" key="5">
    <source>
        <dbReference type="Proteomes" id="UP001652431"/>
    </source>
</evidence>
<evidence type="ECO:0000256" key="1">
    <source>
        <dbReference type="ARBA" id="ARBA00002286"/>
    </source>
</evidence>
<dbReference type="InterPro" id="IPR025948">
    <property type="entry name" value="HTH-like_dom"/>
</dbReference>
<dbReference type="Pfam" id="PF01527">
    <property type="entry name" value="HTH_Tnp_1"/>
    <property type="match status" value="1"/>
</dbReference>
<dbReference type="RefSeq" id="WP_158370168.1">
    <property type="nucleotide sequence ID" value="NZ_JAOQJU010000010.1"/>
</dbReference>
<dbReference type="NCBIfam" id="NF033516">
    <property type="entry name" value="transpos_IS3"/>
    <property type="match status" value="1"/>
</dbReference>
<comment type="function">
    <text evidence="1">Involved in the transposition of the insertion sequence.</text>
</comment>
<gene>
    <name evidence="4" type="ORF">OCV99_09720</name>
</gene>
<dbReference type="PROSITE" id="PS50994">
    <property type="entry name" value="INTEGRASE"/>
    <property type="match status" value="1"/>
</dbReference>
<dbReference type="SUPFAM" id="SSF46689">
    <property type="entry name" value="Homeodomain-like"/>
    <property type="match status" value="1"/>
</dbReference>
<dbReference type="InterPro" id="IPR050900">
    <property type="entry name" value="Transposase_IS3/IS150/IS904"/>
</dbReference>
<reference evidence="4 5" key="1">
    <citation type="journal article" date="2021" name="ISME Commun">
        <title>Automated analysis of genomic sequences facilitates high-throughput and comprehensive description of bacteria.</title>
        <authorList>
            <person name="Hitch T.C.A."/>
        </authorList>
    </citation>
    <scope>NUCLEOTIDE SEQUENCE [LARGE SCALE GENOMIC DNA]</scope>
    <source>
        <strain evidence="4 5">Sanger_03</strain>
    </source>
</reference>
<organism evidence="4 5">
    <name type="scientific">Dorea acetigenes</name>
    <dbReference type="NCBI Taxonomy" id="2981787"/>
    <lineage>
        <taxon>Bacteria</taxon>
        <taxon>Bacillati</taxon>
        <taxon>Bacillota</taxon>
        <taxon>Clostridia</taxon>
        <taxon>Lachnospirales</taxon>
        <taxon>Lachnospiraceae</taxon>
        <taxon>Dorea</taxon>
    </lineage>
</organism>
<dbReference type="InterPro" id="IPR036397">
    <property type="entry name" value="RNaseH_sf"/>
</dbReference>
<dbReference type="Proteomes" id="UP001652431">
    <property type="component" value="Unassembled WGS sequence"/>
</dbReference>
<evidence type="ECO:0000313" key="4">
    <source>
        <dbReference type="EMBL" id="MCU6686816.1"/>
    </source>
</evidence>
<dbReference type="InterPro" id="IPR048020">
    <property type="entry name" value="Transpos_IS3"/>
</dbReference>
<keyword evidence="5" id="KW-1185">Reference proteome</keyword>
<keyword evidence="2" id="KW-0175">Coiled coil</keyword>
<accession>A0ABT2RN30</accession>
<proteinExistence type="predicted"/>
<dbReference type="Gene3D" id="1.10.10.60">
    <property type="entry name" value="Homeodomain-like"/>
    <property type="match status" value="1"/>
</dbReference>
<dbReference type="InterPro" id="IPR001584">
    <property type="entry name" value="Integrase_cat-core"/>
</dbReference>
<evidence type="ECO:0000259" key="3">
    <source>
        <dbReference type="PROSITE" id="PS50994"/>
    </source>
</evidence>
<dbReference type="Pfam" id="PF00665">
    <property type="entry name" value="rve"/>
    <property type="match status" value="1"/>
</dbReference>
<comment type="caution">
    <text evidence="4">The sequence shown here is derived from an EMBL/GenBank/DDBJ whole genome shotgun (WGS) entry which is preliminary data.</text>
</comment>